<reference evidence="1" key="1">
    <citation type="journal article" date="2014" name="Front. Microbiol.">
        <title>High frequency of phylogenetically diverse reductive dehalogenase-homologous genes in deep subseafloor sedimentary metagenomes.</title>
        <authorList>
            <person name="Kawai M."/>
            <person name="Futagami T."/>
            <person name="Toyoda A."/>
            <person name="Takaki Y."/>
            <person name="Nishi S."/>
            <person name="Hori S."/>
            <person name="Arai W."/>
            <person name="Tsubouchi T."/>
            <person name="Morono Y."/>
            <person name="Uchiyama I."/>
            <person name="Ito T."/>
            <person name="Fujiyama A."/>
            <person name="Inagaki F."/>
            <person name="Takami H."/>
        </authorList>
    </citation>
    <scope>NUCLEOTIDE SEQUENCE</scope>
    <source>
        <strain evidence="1">Expedition CK06-06</strain>
    </source>
</reference>
<sequence>GINIILKNRDNSDATNPRPFYSNIGHYDAPPYQYVRVYDPSGGGASNQGMNVRGLIMTQHVLYGSCTCCGAMPLSMGDIPKLRPGKMPDEDDAYEIIPEDMELLSPRRRMMALADCTGLDQGACEETDGCTWYNGECVSCSDLGYDDCIAAGCCWYDGICHGEQNNCTGHDNQQDCEDACCYWWPSEEIGGMQPSCHSYPPNFASPLKYFEHAEDALDFVTNEITGTRMVGYADRFG</sequence>
<gene>
    <name evidence="1" type="ORF">S01H1_75745</name>
</gene>
<feature type="non-terminal residue" evidence="1">
    <location>
        <position position="1"/>
    </location>
</feature>
<dbReference type="AlphaFoldDB" id="X0Y632"/>
<proteinExistence type="predicted"/>
<dbReference type="EMBL" id="BARS01050782">
    <property type="protein sequence ID" value="GAG51374.1"/>
    <property type="molecule type" value="Genomic_DNA"/>
</dbReference>
<evidence type="ECO:0000313" key="1">
    <source>
        <dbReference type="EMBL" id="GAG51374.1"/>
    </source>
</evidence>
<organism evidence="1">
    <name type="scientific">marine sediment metagenome</name>
    <dbReference type="NCBI Taxonomy" id="412755"/>
    <lineage>
        <taxon>unclassified sequences</taxon>
        <taxon>metagenomes</taxon>
        <taxon>ecological metagenomes</taxon>
    </lineage>
</organism>
<name>X0Y632_9ZZZZ</name>
<feature type="non-terminal residue" evidence="1">
    <location>
        <position position="237"/>
    </location>
</feature>
<accession>X0Y632</accession>
<protein>
    <submittedName>
        <fullName evidence="1">Uncharacterized protein</fullName>
    </submittedName>
</protein>
<comment type="caution">
    <text evidence="1">The sequence shown here is derived from an EMBL/GenBank/DDBJ whole genome shotgun (WGS) entry which is preliminary data.</text>
</comment>